<dbReference type="PIRSF" id="PIRSF006815">
    <property type="entry name" value="GcvPA"/>
    <property type="match status" value="1"/>
</dbReference>
<dbReference type="GO" id="GO:0009116">
    <property type="term" value="P:nucleoside metabolic process"/>
    <property type="evidence" value="ECO:0007669"/>
    <property type="project" value="InterPro"/>
</dbReference>
<name>A0A075HUY0_9ARCH</name>
<dbReference type="AlphaFoldDB" id="A0A075HUY0"/>
<sequence length="417" mass="45694">MDYVPITSKDQKEMLAKIGINSIDDLVDDVKPRCGELNLPSPMSEMELVQHVTALSEKNKIPRYFVGGGSYNHYSPAVIGHMVLRGEFLTAYTPYQPEVSQGTLQAIYEFQSYICLLTGMDVSNASLYDGASALAEAALLSSSHLRRNRVFVSKGLNPRYLQVLKTYCEGAEIEISDKIDEETACVIAQYPDFFGNIEDLQTLADEAKKAGALFVTCITELTSLAILKPPANFGSDIVVGEGQSLGIPMSYGGPYLGFMAVKQDLLKKLPGRIAGLTTDDRGNEGFVLTFRAREQDIRRERATSNITTNQALLALSATIYLAAMGRDGLIDVAKASYKQAHILHEKLKEVGFESLNDKPFYNEFVVKTTKPSEEILSSLLKKNILGGINLGENKLLVCCTENNSAQDIEDYVSAVNG</sequence>
<dbReference type="InterPro" id="IPR015422">
    <property type="entry name" value="PyrdxlP-dep_Trfase_small"/>
</dbReference>
<dbReference type="CDD" id="cd00613">
    <property type="entry name" value="GDC-P"/>
    <property type="match status" value="1"/>
</dbReference>
<feature type="domain" description="Glycine cleavage system P-protein N-terminal" evidence="4">
    <location>
        <begin position="2"/>
        <end position="412"/>
    </location>
</feature>
<dbReference type="InterPro" id="IPR020581">
    <property type="entry name" value="GDC_P"/>
</dbReference>
<organism evidence="5">
    <name type="scientific">uncultured marine thaumarchaeote KM3_87_A02</name>
    <dbReference type="NCBI Taxonomy" id="1456325"/>
    <lineage>
        <taxon>Archaea</taxon>
        <taxon>Nitrososphaerota</taxon>
        <taxon>environmental samples</taxon>
    </lineage>
</organism>
<dbReference type="SUPFAM" id="SSF53383">
    <property type="entry name" value="PLP-dependent transferases"/>
    <property type="match status" value="1"/>
</dbReference>
<reference evidence="5" key="1">
    <citation type="journal article" date="2014" name="Genome Biol. Evol.">
        <title>Pangenome evidence for extensive interdomain horizontal transfer affecting lineage core and shell genes in uncultured planktonic thaumarchaeota and euryarchaeota.</title>
        <authorList>
            <person name="Deschamps P."/>
            <person name="Zivanovic Y."/>
            <person name="Moreira D."/>
            <person name="Rodriguez-Valera F."/>
            <person name="Lopez-Garcia P."/>
        </authorList>
    </citation>
    <scope>NUCLEOTIDE SEQUENCE</scope>
</reference>
<evidence type="ECO:0000256" key="2">
    <source>
        <dbReference type="ARBA" id="ARBA00023002"/>
    </source>
</evidence>
<dbReference type="Pfam" id="PF02347">
    <property type="entry name" value="GDC-P"/>
    <property type="match status" value="1"/>
</dbReference>
<evidence type="ECO:0000256" key="3">
    <source>
        <dbReference type="ARBA" id="ARBA00049026"/>
    </source>
</evidence>
<evidence type="ECO:0000313" key="5">
    <source>
        <dbReference type="EMBL" id="AIF19519.1"/>
    </source>
</evidence>
<dbReference type="GO" id="GO:0004375">
    <property type="term" value="F:glycine dehydrogenase (decarboxylating) activity"/>
    <property type="evidence" value="ECO:0007669"/>
    <property type="project" value="UniProtKB-EC"/>
</dbReference>
<dbReference type="Gene3D" id="3.40.640.10">
    <property type="entry name" value="Type I PLP-dependent aspartate aminotransferase-like (Major domain)"/>
    <property type="match status" value="1"/>
</dbReference>
<dbReference type="InterPro" id="IPR023010">
    <property type="entry name" value="GcvPA"/>
</dbReference>
<comment type="catalytic activity">
    <reaction evidence="3">
        <text>N(6)-[(R)-lipoyl]-L-lysyl-[glycine-cleavage complex H protein] + glycine + H(+) = N(6)-[(R)-S(8)-aminomethyldihydrolipoyl]-L-lysyl-[glycine-cleavage complex H protein] + CO2</text>
        <dbReference type="Rhea" id="RHEA:24304"/>
        <dbReference type="Rhea" id="RHEA-COMP:10494"/>
        <dbReference type="Rhea" id="RHEA-COMP:10495"/>
        <dbReference type="ChEBI" id="CHEBI:15378"/>
        <dbReference type="ChEBI" id="CHEBI:16526"/>
        <dbReference type="ChEBI" id="CHEBI:57305"/>
        <dbReference type="ChEBI" id="CHEBI:83099"/>
        <dbReference type="ChEBI" id="CHEBI:83143"/>
        <dbReference type="EC" id="1.4.4.2"/>
    </reaction>
</comment>
<dbReference type="NCBIfam" id="NF001696">
    <property type="entry name" value="PRK00451.1"/>
    <property type="match status" value="1"/>
</dbReference>
<evidence type="ECO:0000259" key="4">
    <source>
        <dbReference type="Pfam" id="PF02347"/>
    </source>
</evidence>
<keyword evidence="2 5" id="KW-0560">Oxidoreductase</keyword>
<proteinExistence type="predicted"/>
<dbReference type="InterPro" id="IPR015421">
    <property type="entry name" value="PyrdxlP-dep_Trfase_major"/>
</dbReference>
<dbReference type="GO" id="GO:0006546">
    <property type="term" value="P:glycine catabolic process"/>
    <property type="evidence" value="ECO:0007669"/>
    <property type="project" value="InterPro"/>
</dbReference>
<dbReference type="PANTHER" id="PTHR42806">
    <property type="entry name" value="GLYCINE CLEAVAGE SYSTEM P-PROTEIN"/>
    <property type="match status" value="1"/>
</dbReference>
<dbReference type="PANTHER" id="PTHR42806:SF1">
    <property type="entry name" value="GLYCINE DEHYDROGENASE (DECARBOXYLATING)"/>
    <property type="match status" value="1"/>
</dbReference>
<dbReference type="InterPro" id="IPR049315">
    <property type="entry name" value="GDC-P_N"/>
</dbReference>
<accession>A0A075HUY0</accession>
<evidence type="ECO:0000256" key="1">
    <source>
        <dbReference type="ARBA" id="ARBA00012134"/>
    </source>
</evidence>
<dbReference type="InterPro" id="IPR015424">
    <property type="entry name" value="PyrdxlP-dep_Trfase"/>
</dbReference>
<gene>
    <name evidence="5" type="primary">gcvPA</name>
</gene>
<dbReference type="EMBL" id="KF901139">
    <property type="protein sequence ID" value="AIF19519.1"/>
    <property type="molecule type" value="Genomic_DNA"/>
</dbReference>
<dbReference type="EC" id="1.4.4.2" evidence="1"/>
<dbReference type="Gene3D" id="3.90.1150.10">
    <property type="entry name" value="Aspartate Aminotransferase, domain 1"/>
    <property type="match status" value="1"/>
</dbReference>
<protein>
    <recommendedName>
        <fullName evidence="1">glycine dehydrogenase (aminomethyl-transferring)</fullName>
        <ecNumber evidence="1">1.4.4.2</ecNumber>
    </recommendedName>
</protein>